<evidence type="ECO:0000256" key="1">
    <source>
        <dbReference type="SAM" id="SignalP"/>
    </source>
</evidence>
<dbReference type="NCBIfam" id="TIGR03370">
    <property type="entry name" value="VPLPA-CTERM"/>
    <property type="match status" value="1"/>
</dbReference>
<dbReference type="Proteomes" id="UP000503308">
    <property type="component" value="Chromosome"/>
</dbReference>
<accession>A0A858SR44</accession>
<evidence type="ECO:0000313" key="3">
    <source>
        <dbReference type="Proteomes" id="UP000503308"/>
    </source>
</evidence>
<keyword evidence="3" id="KW-1185">Reference proteome</keyword>
<protein>
    <submittedName>
        <fullName evidence="2">VPLPA-CTERM sorting domain-containing protein</fullName>
    </submittedName>
</protein>
<gene>
    <name evidence="2" type="ORF">G3256_09280</name>
</gene>
<dbReference type="AlphaFoldDB" id="A0A858SR44"/>
<sequence>MSELKILAAAACTFLISIPVAGHTATIDVLWTSGTDAYDASMQSVADRAATYDPDGDGALSWNLTFWDGTSDPGFENYDAFVIGSTCNSNGTGNCSGSAGFFGNGVYADGVLAYGDEIEAARGDDSRTFLSGQDADFHQFNNLPGVDNGPQGFIINAVNWAASGVGLGIVSMTADIPSSLGSDWWTLPDSFLADEIPVADVFAFNSETVNIGAGQENFPVNEGLTSAGLSNWSTSSHACFNEIAGFTRINFAPQGAGECGVTIVTSGAEGGDTGGGDSTTNPIPLPAGIWLMMGGLGLLGAQKRRAKA</sequence>
<dbReference type="InterPro" id="IPR022472">
    <property type="entry name" value="VPLPA-CTERM"/>
</dbReference>
<feature type="signal peptide" evidence="1">
    <location>
        <begin position="1"/>
        <end position="21"/>
    </location>
</feature>
<dbReference type="EMBL" id="CP048788">
    <property type="protein sequence ID" value="QJF51339.1"/>
    <property type="molecule type" value="Genomic_DNA"/>
</dbReference>
<name>A0A858SR44_9RHOB</name>
<dbReference type="RefSeq" id="WP_169640554.1">
    <property type="nucleotide sequence ID" value="NZ_CP048788.1"/>
</dbReference>
<organism evidence="2 3">
    <name type="scientific">Roseobacter ponti</name>
    <dbReference type="NCBI Taxonomy" id="1891787"/>
    <lineage>
        <taxon>Bacteria</taxon>
        <taxon>Pseudomonadati</taxon>
        <taxon>Pseudomonadota</taxon>
        <taxon>Alphaproteobacteria</taxon>
        <taxon>Rhodobacterales</taxon>
        <taxon>Roseobacteraceae</taxon>
        <taxon>Roseobacter</taxon>
    </lineage>
</organism>
<reference evidence="2 3" key="1">
    <citation type="submission" date="2020-02" db="EMBL/GenBank/DDBJ databases">
        <title>Genome sequence of Roseobacter ponti.</title>
        <authorList>
            <person name="Hollensteiner J."/>
            <person name="Schneider D."/>
            <person name="Poehlein A."/>
            <person name="Daniel R."/>
        </authorList>
    </citation>
    <scope>NUCLEOTIDE SEQUENCE [LARGE SCALE GENOMIC DNA]</scope>
    <source>
        <strain evidence="2 3">DSM 106830</strain>
    </source>
</reference>
<dbReference type="KEGG" id="rpon:G3256_09280"/>
<feature type="chain" id="PRO_5032843516" evidence="1">
    <location>
        <begin position="22"/>
        <end position="308"/>
    </location>
</feature>
<proteinExistence type="predicted"/>
<keyword evidence="1" id="KW-0732">Signal</keyword>
<evidence type="ECO:0000313" key="2">
    <source>
        <dbReference type="EMBL" id="QJF51339.1"/>
    </source>
</evidence>